<name>A0A0G1J8A7_9BACT</name>
<evidence type="ECO:0000313" key="2">
    <source>
        <dbReference type="Proteomes" id="UP000034604"/>
    </source>
</evidence>
<organism evidence="1 2">
    <name type="scientific">Candidatus Collierbacteria bacterium GW2011_GWB1_44_35</name>
    <dbReference type="NCBI Taxonomy" id="1618383"/>
    <lineage>
        <taxon>Bacteria</taxon>
        <taxon>Candidatus Collieribacteriota</taxon>
    </lineage>
</organism>
<dbReference type="Proteomes" id="UP000034604">
    <property type="component" value="Unassembled WGS sequence"/>
</dbReference>
<proteinExistence type="predicted"/>
<dbReference type="AlphaFoldDB" id="A0A0G1J8A7"/>
<sequence length="72" mass="8149">MDEKWKYLVLEICTGKVSKVQVLDEVLRRMLMGLSAFEAMTCAGAAGWSLVNVLPNDGHPEQYGMYYFKSLD</sequence>
<reference evidence="1 2" key="1">
    <citation type="journal article" date="2015" name="Nature">
        <title>rRNA introns, odd ribosomes, and small enigmatic genomes across a large radiation of phyla.</title>
        <authorList>
            <person name="Brown C.T."/>
            <person name="Hug L.A."/>
            <person name="Thomas B.C."/>
            <person name="Sharon I."/>
            <person name="Castelle C.J."/>
            <person name="Singh A."/>
            <person name="Wilkins M.J."/>
            <person name="Williams K.H."/>
            <person name="Banfield J.F."/>
        </authorList>
    </citation>
    <scope>NUCLEOTIDE SEQUENCE [LARGE SCALE GENOMIC DNA]</scope>
</reference>
<accession>A0A0G1J8A7</accession>
<comment type="caution">
    <text evidence="1">The sequence shown here is derived from an EMBL/GenBank/DDBJ whole genome shotgun (WGS) entry which is preliminary data.</text>
</comment>
<dbReference type="EMBL" id="LCJA01000023">
    <property type="protein sequence ID" value="KKT67520.1"/>
    <property type="molecule type" value="Genomic_DNA"/>
</dbReference>
<evidence type="ECO:0000313" key="1">
    <source>
        <dbReference type="EMBL" id="KKT67520.1"/>
    </source>
</evidence>
<protein>
    <submittedName>
        <fullName evidence="1">Uncharacterized protein</fullName>
    </submittedName>
</protein>
<gene>
    <name evidence="1" type="ORF">UW62_C0023G0002</name>
</gene>